<accession>A0ABP0AU35</accession>
<proteinExistence type="predicted"/>
<feature type="region of interest" description="Disordered" evidence="1">
    <location>
        <begin position="784"/>
        <end position="816"/>
    </location>
</feature>
<comment type="caution">
    <text evidence="2">The sequence shown here is derived from an EMBL/GenBank/DDBJ whole genome shotgun (WGS) entry which is preliminary data.</text>
</comment>
<keyword evidence="3" id="KW-1185">Reference proteome</keyword>
<dbReference type="EMBL" id="CAWUHC010000005">
    <property type="protein sequence ID" value="CAK7210778.1"/>
    <property type="molecule type" value="Genomic_DNA"/>
</dbReference>
<evidence type="ECO:0000256" key="1">
    <source>
        <dbReference type="SAM" id="MobiDB-lite"/>
    </source>
</evidence>
<protein>
    <submittedName>
        <fullName evidence="2">Uncharacterized protein</fullName>
    </submittedName>
</protein>
<evidence type="ECO:0000313" key="2">
    <source>
        <dbReference type="EMBL" id="CAK7210778.1"/>
    </source>
</evidence>
<evidence type="ECO:0000313" key="3">
    <source>
        <dbReference type="Proteomes" id="UP001642406"/>
    </source>
</evidence>
<sequence>MADISMAEAVPYDGGDMAIEKIVEGIRALENYRHAYCSGIGSPWIVLALDNHYPDSSSLCLDGLRGRDVAIVQKLREATASLPLDVFLLEAEQRLAGSCASGSRRCYIRNRQRPQDFRTDWHNMYTDFTSDAVYNIPRLVDLDGTHIAEDVQLSENDVYVDMKDRFALADGKEIKFDDELEDYMAFAVHSYRISWMRRFCDYIWKQPRTGNDNPPRISRPAARCVLEALVRMRDWEFFVVFIKETLGCFDYKAVFPAVVKMIEDPKDPLTMTGVGNPSLALAVLAEKRVANAIKAIELMEPPLPSAGPPMEGFARANHRKWCKMALDLLLLMLDFRPIGYADGKALANHFVTRYDIDYIKSRLLPDMPMEREDKEAFLMGIATQIGKQCLENPNKDTTKWRQAFISISKAVVAKMNIPAISAVSTERELYAKAEAKFKSEHESIRESSVIKSHHKKELASIKHMMLLALEPRWLVRFYEQLLTIGSRTTIGIAQDLSRRIGREAVALVGLSQEDFARKESTLKELWFPFLRLLMPVLEKHLLFFTSPAGDAKGDYLPFKNMYTDLLDAYLDNVIGSYPDQSVRKWPVRPLLPRRCCTDCRAVNKFLADHSRDEMELPVAVDRQMHVRRQISCYTSSIKCQTWDGGRKNVHCRKRLQSRKPLDPTVHYRSYKSQTIVLSIKKVGPYFPHPIKLWEKNCAAARAVFDTFPRAGFKKLLGNEYERIFDMTYSREPEPLNLPQAEKDRRKRAALRMIERSDSANEGVPRRKRFMRSWPKSSNPYRFILDEPPRSCAKNKMRRPRSVSPNAAKAPLDPFPC</sequence>
<dbReference type="Proteomes" id="UP001642406">
    <property type="component" value="Unassembled WGS sequence"/>
</dbReference>
<organism evidence="2 3">
    <name type="scientific">Sporothrix bragantina</name>
    <dbReference type="NCBI Taxonomy" id="671064"/>
    <lineage>
        <taxon>Eukaryota</taxon>
        <taxon>Fungi</taxon>
        <taxon>Dikarya</taxon>
        <taxon>Ascomycota</taxon>
        <taxon>Pezizomycotina</taxon>
        <taxon>Sordariomycetes</taxon>
        <taxon>Sordariomycetidae</taxon>
        <taxon>Ophiostomatales</taxon>
        <taxon>Ophiostomataceae</taxon>
        <taxon>Sporothrix</taxon>
    </lineage>
</organism>
<reference evidence="2 3" key="1">
    <citation type="submission" date="2024-01" db="EMBL/GenBank/DDBJ databases">
        <authorList>
            <person name="Allen C."/>
            <person name="Tagirdzhanova G."/>
        </authorList>
    </citation>
    <scope>NUCLEOTIDE SEQUENCE [LARGE SCALE GENOMIC DNA]</scope>
</reference>
<name>A0ABP0AU35_9PEZI</name>
<gene>
    <name evidence="2" type="ORF">SBRCBS47491_000894</name>
</gene>